<dbReference type="AlphaFoldDB" id="A0A6G7VN68"/>
<dbReference type="PANTHER" id="PTHR30561">
    <property type="entry name" value="SMR FAMILY PROTON-DEPENDENT DRUG EFFLUX TRANSPORTER SUGE"/>
    <property type="match status" value="1"/>
</dbReference>
<evidence type="ECO:0000256" key="1">
    <source>
        <dbReference type="ARBA" id="ARBA00004651"/>
    </source>
</evidence>
<keyword evidence="3" id="KW-1003">Cell membrane</keyword>
<reference evidence="10 11" key="1">
    <citation type="submission" date="2020-03" db="EMBL/GenBank/DDBJ databases">
        <title>Complete genome sequence of Monaibacterium sp. ALG8 with diverse plasmids.</title>
        <authorList>
            <person name="Sun C."/>
        </authorList>
    </citation>
    <scope>NUCLEOTIDE SEQUENCE [LARGE SCALE GENOMIC DNA]</scope>
    <source>
        <strain evidence="10 11">ALG8</strain>
    </source>
</reference>
<feature type="transmembrane region" description="Helical" evidence="9">
    <location>
        <begin position="85"/>
        <end position="103"/>
    </location>
</feature>
<keyword evidence="4 8" id="KW-0812">Transmembrane</keyword>
<dbReference type="Proteomes" id="UP000500791">
    <property type="component" value="Chromosome"/>
</dbReference>
<dbReference type="InterPro" id="IPR037185">
    <property type="entry name" value="EmrE-like"/>
</dbReference>
<dbReference type="PANTHER" id="PTHR30561:SF1">
    <property type="entry name" value="MULTIDRUG TRANSPORTER EMRE"/>
    <property type="match status" value="1"/>
</dbReference>
<evidence type="ECO:0000256" key="4">
    <source>
        <dbReference type="ARBA" id="ARBA00022692"/>
    </source>
</evidence>
<dbReference type="GO" id="GO:0015199">
    <property type="term" value="F:amino-acid betaine transmembrane transporter activity"/>
    <property type="evidence" value="ECO:0007669"/>
    <property type="project" value="TreeGrafter"/>
</dbReference>
<evidence type="ECO:0000256" key="3">
    <source>
        <dbReference type="ARBA" id="ARBA00022475"/>
    </source>
</evidence>
<comment type="similarity">
    <text evidence="7 8">Belongs to the drug/metabolite transporter (DMT) superfamily. Small multidrug resistance (SMR) (TC 2.A.7.1) family.</text>
</comment>
<dbReference type="Pfam" id="PF00893">
    <property type="entry name" value="Multi_Drug_Res"/>
    <property type="match status" value="1"/>
</dbReference>
<feature type="transmembrane region" description="Helical" evidence="9">
    <location>
        <begin position="57"/>
        <end position="79"/>
    </location>
</feature>
<dbReference type="GO" id="GO:0005886">
    <property type="term" value="C:plasma membrane"/>
    <property type="evidence" value="ECO:0007669"/>
    <property type="project" value="UniProtKB-SubCell"/>
</dbReference>
<name>A0A6G7VN68_9RHOB</name>
<keyword evidence="11" id="KW-1185">Reference proteome</keyword>
<sequence length="109" mass="11275">MPWFLLTLAIIGEIVGTTALKLSEGFTRPLPGIVAIIGYAVAFYFLAMVLRTIPIGVAYAVWSGVGVAAMALIGLVMFGQKLEPAAIIGITLIVAGVVVLNTMSGTSGH</sequence>
<dbReference type="InterPro" id="IPR000390">
    <property type="entry name" value="Small_drug/metabolite_transptr"/>
</dbReference>
<evidence type="ECO:0000256" key="5">
    <source>
        <dbReference type="ARBA" id="ARBA00022989"/>
    </source>
</evidence>
<dbReference type="GO" id="GO:0031460">
    <property type="term" value="P:glycine betaine transport"/>
    <property type="evidence" value="ECO:0007669"/>
    <property type="project" value="TreeGrafter"/>
</dbReference>
<proteinExistence type="inferred from homology"/>
<protein>
    <submittedName>
        <fullName evidence="10">Multidrug efflux SMR transporter</fullName>
    </submittedName>
</protein>
<evidence type="ECO:0000256" key="8">
    <source>
        <dbReference type="RuleBase" id="RU003942"/>
    </source>
</evidence>
<dbReference type="FunFam" id="1.10.3730.20:FF:000001">
    <property type="entry name" value="Quaternary ammonium compound resistance transporter SugE"/>
    <property type="match status" value="1"/>
</dbReference>
<dbReference type="KEGG" id="mon:G8E03_11610"/>
<evidence type="ECO:0000313" key="10">
    <source>
        <dbReference type="EMBL" id="QIK41360.1"/>
    </source>
</evidence>
<evidence type="ECO:0000256" key="2">
    <source>
        <dbReference type="ARBA" id="ARBA00022448"/>
    </source>
</evidence>
<gene>
    <name evidence="10" type="ORF">G8E03_11610</name>
</gene>
<evidence type="ECO:0000256" key="9">
    <source>
        <dbReference type="SAM" id="Phobius"/>
    </source>
</evidence>
<dbReference type="SUPFAM" id="SSF103481">
    <property type="entry name" value="Multidrug resistance efflux transporter EmrE"/>
    <property type="match status" value="1"/>
</dbReference>
<accession>A0A6G7VN68</accession>
<dbReference type="GO" id="GO:0015220">
    <property type="term" value="F:choline transmembrane transporter activity"/>
    <property type="evidence" value="ECO:0007669"/>
    <property type="project" value="TreeGrafter"/>
</dbReference>
<feature type="transmembrane region" description="Helical" evidence="9">
    <location>
        <begin position="29"/>
        <end position="50"/>
    </location>
</feature>
<keyword evidence="6 9" id="KW-0472">Membrane</keyword>
<dbReference type="GO" id="GO:0015297">
    <property type="term" value="F:antiporter activity"/>
    <property type="evidence" value="ECO:0007669"/>
    <property type="project" value="TreeGrafter"/>
</dbReference>
<dbReference type="Gene3D" id="1.10.3730.20">
    <property type="match status" value="1"/>
</dbReference>
<evidence type="ECO:0000256" key="6">
    <source>
        <dbReference type="ARBA" id="ARBA00023136"/>
    </source>
</evidence>
<dbReference type="RefSeq" id="WP_166191986.1">
    <property type="nucleotide sequence ID" value="NZ_CP049811.1"/>
</dbReference>
<dbReference type="InterPro" id="IPR045324">
    <property type="entry name" value="Small_multidrug_res"/>
</dbReference>
<dbReference type="EMBL" id="CP049811">
    <property type="protein sequence ID" value="QIK41360.1"/>
    <property type="molecule type" value="Genomic_DNA"/>
</dbReference>
<dbReference type="GO" id="GO:1990961">
    <property type="term" value="P:xenobiotic detoxification by transmembrane export across the plasma membrane"/>
    <property type="evidence" value="ECO:0007669"/>
    <property type="project" value="UniProtKB-ARBA"/>
</dbReference>
<keyword evidence="5 9" id="KW-1133">Transmembrane helix</keyword>
<keyword evidence="2" id="KW-0813">Transport</keyword>
<comment type="subcellular location">
    <subcellularLocation>
        <location evidence="1 8">Cell membrane</location>
        <topology evidence="1 8">Multi-pass membrane protein</topology>
    </subcellularLocation>
</comment>
<evidence type="ECO:0000256" key="7">
    <source>
        <dbReference type="ARBA" id="ARBA00038032"/>
    </source>
</evidence>
<organism evidence="10 11">
    <name type="scientific">Pontivivens nitratireducens</name>
    <dbReference type="NCBI Taxonomy" id="2758038"/>
    <lineage>
        <taxon>Bacteria</taxon>
        <taxon>Pseudomonadati</taxon>
        <taxon>Pseudomonadota</taxon>
        <taxon>Alphaproteobacteria</taxon>
        <taxon>Rhodobacterales</taxon>
        <taxon>Paracoccaceae</taxon>
        <taxon>Pontivivens</taxon>
    </lineage>
</organism>
<evidence type="ECO:0000313" key="11">
    <source>
        <dbReference type="Proteomes" id="UP000500791"/>
    </source>
</evidence>